<evidence type="ECO:0000313" key="4">
    <source>
        <dbReference type="EMBL" id="HHH14017.1"/>
    </source>
</evidence>
<feature type="repeat" description="TPR" evidence="3">
    <location>
        <begin position="179"/>
        <end position="212"/>
    </location>
</feature>
<dbReference type="SUPFAM" id="SSF48452">
    <property type="entry name" value="TPR-like"/>
    <property type="match status" value="1"/>
</dbReference>
<dbReference type="EMBL" id="DROM01000434">
    <property type="protein sequence ID" value="HHH14017.1"/>
    <property type="molecule type" value="Genomic_DNA"/>
</dbReference>
<dbReference type="SMART" id="SM00028">
    <property type="entry name" value="TPR"/>
    <property type="match status" value="5"/>
</dbReference>
<sequence length="271" mass="31270">MNALLWLLLPVAAASGWWLARRLPARRDGRSIHTTPAYFRGLNYLLNEEPDKAIDVFVQLLEVDSETVETHLALGSLFRRRGEVERAIRIHQNLIARPALDEEHRASALLELGKDYMRAGLYDRAENLFLELKEMKQHVRKALENLLVIYQQEKDWQACLDVSEELQPLVREPLGLARAHYYCELAEEALARGDNREAESLLERAVVADPQNIRPRHLQARMARERGDCQNAISQLRRIAERNPDYISEILPDLHKCHAMRGDLAGLREYL</sequence>
<dbReference type="Gene3D" id="1.25.40.10">
    <property type="entry name" value="Tetratricopeptide repeat domain"/>
    <property type="match status" value="2"/>
</dbReference>
<organism evidence="4">
    <name type="scientific">Thiolapillus brandeum</name>
    <dbReference type="NCBI Taxonomy" id="1076588"/>
    <lineage>
        <taxon>Bacteria</taxon>
        <taxon>Pseudomonadati</taxon>
        <taxon>Pseudomonadota</taxon>
        <taxon>Gammaproteobacteria</taxon>
        <taxon>Chromatiales</taxon>
        <taxon>Sedimenticolaceae</taxon>
        <taxon>Thiolapillus</taxon>
    </lineage>
</organism>
<keyword evidence="1" id="KW-0677">Repeat</keyword>
<dbReference type="Pfam" id="PF13176">
    <property type="entry name" value="TPR_7"/>
    <property type="match status" value="1"/>
</dbReference>
<evidence type="ECO:0000256" key="1">
    <source>
        <dbReference type="ARBA" id="ARBA00022737"/>
    </source>
</evidence>
<keyword evidence="2 3" id="KW-0802">TPR repeat</keyword>
<dbReference type="InterPro" id="IPR011990">
    <property type="entry name" value="TPR-like_helical_dom_sf"/>
</dbReference>
<dbReference type="PANTHER" id="PTHR45586">
    <property type="entry name" value="TPR REPEAT-CONTAINING PROTEIN PA4667"/>
    <property type="match status" value="1"/>
</dbReference>
<reference evidence="4" key="1">
    <citation type="journal article" date="2020" name="mSystems">
        <title>Genome- and Community-Level Interaction Insights into Carbon Utilization and Element Cycling Functions of Hydrothermarchaeota in Hydrothermal Sediment.</title>
        <authorList>
            <person name="Zhou Z."/>
            <person name="Liu Y."/>
            <person name="Xu W."/>
            <person name="Pan J."/>
            <person name="Luo Z.H."/>
            <person name="Li M."/>
        </authorList>
    </citation>
    <scope>NUCLEOTIDE SEQUENCE [LARGE SCALE GENOMIC DNA]</scope>
    <source>
        <strain evidence="4">HyVt-535</strain>
    </source>
</reference>
<dbReference type="AlphaFoldDB" id="A0A7C5IZY9"/>
<dbReference type="InterPro" id="IPR051012">
    <property type="entry name" value="CellSynth/LPSAsmb/PSIAsmb"/>
</dbReference>
<dbReference type="InterPro" id="IPR019734">
    <property type="entry name" value="TPR_rpt"/>
</dbReference>
<name>A0A7C5IZY9_9GAMM</name>
<feature type="non-terminal residue" evidence="4">
    <location>
        <position position="271"/>
    </location>
</feature>
<accession>A0A7C5IZY9</accession>
<evidence type="ECO:0000256" key="3">
    <source>
        <dbReference type="PROSITE-ProRule" id="PRU00339"/>
    </source>
</evidence>
<dbReference type="Pfam" id="PF13432">
    <property type="entry name" value="TPR_16"/>
    <property type="match status" value="1"/>
</dbReference>
<dbReference type="PROSITE" id="PS50005">
    <property type="entry name" value="TPR"/>
    <property type="match status" value="1"/>
</dbReference>
<dbReference type="PANTHER" id="PTHR45586:SF1">
    <property type="entry name" value="LIPOPOLYSACCHARIDE ASSEMBLY PROTEIN B"/>
    <property type="match status" value="1"/>
</dbReference>
<protein>
    <submittedName>
        <fullName evidence="4">Tetratricopeptide repeat protein</fullName>
    </submittedName>
</protein>
<comment type="caution">
    <text evidence="4">The sequence shown here is derived from an EMBL/GenBank/DDBJ whole genome shotgun (WGS) entry which is preliminary data.</text>
</comment>
<evidence type="ECO:0000256" key="2">
    <source>
        <dbReference type="ARBA" id="ARBA00022803"/>
    </source>
</evidence>
<gene>
    <name evidence="4" type="ORF">ENJ98_07250</name>
</gene>
<proteinExistence type="predicted"/>
<dbReference type="Proteomes" id="UP000886100">
    <property type="component" value="Unassembled WGS sequence"/>
</dbReference>